<sequence length="115" mass="13501">MTGKLGREGFIKTFLLLLIFAALVFVGISFGKPYYRYNTLRSHTKDILSSEINVLPAIKEQVLKEAKELNVPLEEENLEVTMQNKIIKVKATWSETVNFWDYYKKRLDFDMEVEY</sequence>
<evidence type="ECO:0008006" key="3">
    <source>
        <dbReference type="Google" id="ProtNLM"/>
    </source>
</evidence>
<dbReference type="Proteomes" id="UP000245125">
    <property type="component" value="Unassembled WGS sequence"/>
</dbReference>
<protein>
    <recommendedName>
        <fullName evidence="3">DUF4845 domain-containing protein</fullName>
    </recommendedName>
</protein>
<name>A0A2U3QG92_9BACT</name>
<evidence type="ECO:0000313" key="1">
    <source>
        <dbReference type="EMBL" id="SPQ00447.1"/>
    </source>
</evidence>
<gene>
    <name evidence="1" type="ORF">NBG4_240011</name>
</gene>
<organism evidence="1 2">
    <name type="scientific">Candidatus Sulfobium mesophilum</name>
    <dbReference type="NCBI Taxonomy" id="2016548"/>
    <lineage>
        <taxon>Bacteria</taxon>
        <taxon>Pseudomonadati</taxon>
        <taxon>Nitrospirota</taxon>
        <taxon>Nitrospiria</taxon>
        <taxon>Nitrospirales</taxon>
        <taxon>Nitrospiraceae</taxon>
        <taxon>Candidatus Sulfobium</taxon>
    </lineage>
</organism>
<dbReference type="EMBL" id="OUUY01000069">
    <property type="protein sequence ID" value="SPQ00447.1"/>
    <property type="molecule type" value="Genomic_DNA"/>
</dbReference>
<proteinExistence type="predicted"/>
<reference evidence="2" key="1">
    <citation type="submission" date="2018-03" db="EMBL/GenBank/DDBJ databases">
        <authorList>
            <person name="Zecchin S."/>
        </authorList>
    </citation>
    <scope>NUCLEOTIDE SEQUENCE [LARGE SCALE GENOMIC DNA]</scope>
</reference>
<accession>A0A2U3QG92</accession>
<keyword evidence="2" id="KW-1185">Reference proteome</keyword>
<dbReference type="AlphaFoldDB" id="A0A2U3QG92"/>
<evidence type="ECO:0000313" key="2">
    <source>
        <dbReference type="Proteomes" id="UP000245125"/>
    </source>
</evidence>